<dbReference type="Pfam" id="PF19921">
    <property type="entry name" value="bpX5"/>
    <property type="match status" value="1"/>
</dbReference>
<dbReference type="Proteomes" id="UP000321224">
    <property type="component" value="Unassembled WGS sequence"/>
</dbReference>
<keyword evidence="4" id="KW-1185">Reference proteome</keyword>
<dbReference type="RefSeq" id="WP_090487105.1">
    <property type="nucleotide sequence ID" value="NZ_BJVY01000031.1"/>
</dbReference>
<dbReference type="EMBL" id="BJVY01000031">
    <property type="protein sequence ID" value="GEL73110.1"/>
    <property type="molecule type" value="Genomic_DNA"/>
</dbReference>
<evidence type="ECO:0000313" key="2">
    <source>
        <dbReference type="EMBL" id="GEL73110.1"/>
    </source>
</evidence>
<evidence type="ECO:0000313" key="5">
    <source>
        <dbReference type="Proteomes" id="UP000321224"/>
    </source>
</evidence>
<accession>A0A511HHR8</accession>
<evidence type="ECO:0000259" key="1">
    <source>
        <dbReference type="Pfam" id="PF19921"/>
    </source>
</evidence>
<name>A0A511HHR8_9BACT</name>
<sequence>MSATGRDSRTGDALETRGEDAARLPVRWRSRAEPLEPLAVAGEGPVAVALARRVLAEDDARLASWEGVAGRGLLVLLGASASLPWVDGAVYLGRDAAAPSLLLPCALAPDVAASLLERAFVAHAHGTGARLAVLPASMCLVRMDAARPVSRVTLQAWLDTGSPGDTP</sequence>
<protein>
    <recommendedName>
        <fullName evidence="1">MoxR-vWA-beta-propeller ternary system domain-containing protein</fullName>
    </recommendedName>
</protein>
<feature type="domain" description="MoxR-vWA-beta-propeller ternary system" evidence="1">
    <location>
        <begin position="26"/>
        <end position="156"/>
    </location>
</feature>
<dbReference type="EMBL" id="FNAJ01000002">
    <property type="protein sequence ID" value="SDD62106.1"/>
    <property type="molecule type" value="Genomic_DNA"/>
</dbReference>
<dbReference type="AlphaFoldDB" id="A0A511HHR8"/>
<reference evidence="2 5" key="2">
    <citation type="submission" date="2019-07" db="EMBL/GenBank/DDBJ databases">
        <title>Whole genome shotgun sequence of Myxococcus virescens NBRC 100334.</title>
        <authorList>
            <person name="Hosoyama A."/>
            <person name="Uohara A."/>
            <person name="Ohji S."/>
            <person name="Ichikawa N."/>
        </authorList>
    </citation>
    <scope>NUCLEOTIDE SEQUENCE [LARGE SCALE GENOMIC DNA]</scope>
    <source>
        <strain evidence="2 5">NBRC 100334</strain>
    </source>
</reference>
<proteinExistence type="predicted"/>
<gene>
    <name evidence="2" type="ORF">MVI01_48940</name>
    <name evidence="3" type="ORF">SAMN04488504_1024</name>
</gene>
<comment type="caution">
    <text evidence="2">The sequence shown here is derived from an EMBL/GenBank/DDBJ whole genome shotgun (WGS) entry which is preliminary data.</text>
</comment>
<organism evidence="2 5">
    <name type="scientific">Myxococcus virescens</name>
    <dbReference type="NCBI Taxonomy" id="83456"/>
    <lineage>
        <taxon>Bacteria</taxon>
        <taxon>Pseudomonadati</taxon>
        <taxon>Myxococcota</taxon>
        <taxon>Myxococcia</taxon>
        <taxon>Myxococcales</taxon>
        <taxon>Cystobacterineae</taxon>
        <taxon>Myxococcaceae</taxon>
        <taxon>Myxococcus</taxon>
    </lineage>
</organism>
<reference evidence="3 4" key="1">
    <citation type="submission" date="2016-10" db="EMBL/GenBank/DDBJ databases">
        <authorList>
            <person name="Varghese N."/>
            <person name="Submissions S."/>
        </authorList>
    </citation>
    <scope>NUCLEOTIDE SEQUENCE [LARGE SCALE GENOMIC DNA]</scope>
    <source>
        <strain evidence="3 4">DSM 2260</strain>
    </source>
</reference>
<evidence type="ECO:0000313" key="4">
    <source>
        <dbReference type="Proteomes" id="UP000198717"/>
    </source>
</evidence>
<dbReference type="Proteomes" id="UP000198717">
    <property type="component" value="Unassembled WGS sequence"/>
</dbReference>
<evidence type="ECO:0000313" key="3">
    <source>
        <dbReference type="EMBL" id="SDD62106.1"/>
    </source>
</evidence>
<dbReference type="InterPro" id="IPR045548">
    <property type="entry name" value="bpX5"/>
</dbReference>